<keyword evidence="2" id="KW-0812">Transmembrane</keyword>
<dbReference type="InterPro" id="IPR013783">
    <property type="entry name" value="Ig-like_fold"/>
</dbReference>
<keyword evidence="3" id="KW-0732">Signal</keyword>
<evidence type="ECO:0008006" key="6">
    <source>
        <dbReference type="Google" id="ProtNLM"/>
    </source>
</evidence>
<accession>A0A1F6ATU4</accession>
<gene>
    <name evidence="4" type="ORF">A3A64_02500</name>
</gene>
<feature type="region of interest" description="Disordered" evidence="1">
    <location>
        <begin position="380"/>
        <end position="401"/>
    </location>
</feature>
<feature type="region of interest" description="Disordered" evidence="1">
    <location>
        <begin position="169"/>
        <end position="201"/>
    </location>
</feature>
<feature type="compositionally biased region" description="Pro residues" evidence="1">
    <location>
        <begin position="176"/>
        <end position="191"/>
    </location>
</feature>
<dbReference type="InterPro" id="IPR008965">
    <property type="entry name" value="CBM2/CBM3_carb-bd_dom_sf"/>
</dbReference>
<dbReference type="Proteomes" id="UP000178305">
    <property type="component" value="Unassembled WGS sequence"/>
</dbReference>
<dbReference type="CDD" id="cd08547">
    <property type="entry name" value="Type_II_cohesin"/>
    <property type="match status" value="1"/>
</dbReference>
<proteinExistence type="predicted"/>
<name>A0A1F6ATU4_9BACT</name>
<organism evidence="4 5">
    <name type="scientific">Candidatus Gottesmanbacteria bacterium RIFCSPLOWO2_01_FULL_48_11</name>
    <dbReference type="NCBI Taxonomy" id="1798395"/>
    <lineage>
        <taxon>Bacteria</taxon>
        <taxon>Candidatus Gottesmaniibacteriota</taxon>
    </lineage>
</organism>
<evidence type="ECO:0000256" key="1">
    <source>
        <dbReference type="SAM" id="MobiDB-lite"/>
    </source>
</evidence>
<feature type="transmembrane region" description="Helical" evidence="2">
    <location>
        <begin position="355"/>
        <end position="374"/>
    </location>
</feature>
<keyword evidence="2" id="KW-1133">Transmembrane helix</keyword>
<feature type="signal peptide" evidence="3">
    <location>
        <begin position="1"/>
        <end position="28"/>
    </location>
</feature>
<dbReference type="InterPro" id="IPR035986">
    <property type="entry name" value="PKD_dom_sf"/>
</dbReference>
<dbReference type="SUPFAM" id="SSF49384">
    <property type="entry name" value="Carbohydrate-binding domain"/>
    <property type="match status" value="1"/>
</dbReference>
<dbReference type="Gene3D" id="2.60.40.680">
    <property type="match status" value="1"/>
</dbReference>
<protein>
    <recommendedName>
        <fullName evidence="6">Cohesin domain-containing protein</fullName>
    </recommendedName>
</protein>
<reference evidence="4 5" key="1">
    <citation type="journal article" date="2016" name="Nat. Commun.">
        <title>Thousands of microbial genomes shed light on interconnected biogeochemical processes in an aquifer system.</title>
        <authorList>
            <person name="Anantharaman K."/>
            <person name="Brown C.T."/>
            <person name="Hug L.A."/>
            <person name="Sharon I."/>
            <person name="Castelle C.J."/>
            <person name="Probst A.J."/>
            <person name="Thomas B.C."/>
            <person name="Singh A."/>
            <person name="Wilkins M.J."/>
            <person name="Karaoz U."/>
            <person name="Brodie E.L."/>
            <person name="Williams K.H."/>
            <person name="Hubbard S.S."/>
            <person name="Banfield J.F."/>
        </authorList>
    </citation>
    <scope>NUCLEOTIDE SEQUENCE [LARGE SCALE GENOMIC DNA]</scope>
</reference>
<dbReference type="SUPFAM" id="SSF49299">
    <property type="entry name" value="PKD domain"/>
    <property type="match status" value="1"/>
</dbReference>
<dbReference type="GO" id="GO:0030246">
    <property type="term" value="F:carbohydrate binding"/>
    <property type="evidence" value="ECO:0007669"/>
    <property type="project" value="InterPro"/>
</dbReference>
<comment type="caution">
    <text evidence="4">The sequence shown here is derived from an EMBL/GenBank/DDBJ whole genome shotgun (WGS) entry which is preliminary data.</text>
</comment>
<evidence type="ECO:0000256" key="3">
    <source>
        <dbReference type="SAM" id="SignalP"/>
    </source>
</evidence>
<dbReference type="Gene3D" id="2.60.40.10">
    <property type="entry name" value="Immunoglobulins"/>
    <property type="match status" value="1"/>
</dbReference>
<keyword evidence="2" id="KW-0472">Membrane</keyword>
<feature type="chain" id="PRO_5009523007" description="Cohesin domain-containing protein" evidence="3">
    <location>
        <begin position="29"/>
        <end position="401"/>
    </location>
</feature>
<sequence>MNNNLPKILLSFIFFFLAGISLAKPVFAAPNLSLSPTSQTAVKNTEYQLTVTIDVESNQAFGADVILVYPSADIDVTQVTTGGFFPEFTSSIVSATGRVEMHSYFSSLYEGKTGSGTFATIKYKPKKDTGSGTVSFSCSGNTETIILTTSGQNILNCASLNQTSLTYAGTQTATPTPTPAPGQPTATPTPTPTQSGGNTAPSCVTLDASPVTGIGVPLAVTFTCRGTDPDGDITAAEFRFGDETSQIIEKNVGSPGAVSTTHTYTQIGTLGASCRVRDNNNVYTSFVDACRKIITIRPKPKTSATTVSVQRPPGVTPTPQVVALVEELPTPPAKQDLAPRDTPQVVSAPKKTSPFPWWVLALAALVFFLIVLLLKKRKAKPPTQAPPPAQQTWGNFPQQPS</sequence>
<evidence type="ECO:0000313" key="4">
    <source>
        <dbReference type="EMBL" id="OGG27913.1"/>
    </source>
</evidence>
<dbReference type="EMBL" id="MFJY01000032">
    <property type="protein sequence ID" value="OGG27913.1"/>
    <property type="molecule type" value="Genomic_DNA"/>
</dbReference>
<evidence type="ECO:0000313" key="5">
    <source>
        <dbReference type="Proteomes" id="UP000178305"/>
    </source>
</evidence>
<dbReference type="AlphaFoldDB" id="A0A1F6ATU4"/>
<evidence type="ECO:0000256" key="2">
    <source>
        <dbReference type="SAM" id="Phobius"/>
    </source>
</evidence>